<dbReference type="InterPro" id="IPR035069">
    <property type="entry name" value="TTHA1013/TTHA0281-like"/>
</dbReference>
<evidence type="ECO:0000313" key="1">
    <source>
        <dbReference type="EMBL" id="MCP9761451.1"/>
    </source>
</evidence>
<protein>
    <submittedName>
        <fullName evidence="1">2-oxoisovalerate dehydrogenase</fullName>
    </submittedName>
</protein>
<name>A0AAE3KSP4_9BACT</name>
<comment type="caution">
    <text evidence="1">The sequence shown here is derived from an EMBL/GenBank/DDBJ whole genome shotgun (WGS) entry which is preliminary data.</text>
</comment>
<evidence type="ECO:0000313" key="2">
    <source>
        <dbReference type="Proteomes" id="UP001204144"/>
    </source>
</evidence>
<keyword evidence="2" id="KW-1185">Reference proteome</keyword>
<dbReference type="EMBL" id="RJUF01000001">
    <property type="protein sequence ID" value="MCP9761451.1"/>
    <property type="molecule type" value="Genomic_DNA"/>
</dbReference>
<dbReference type="SUPFAM" id="SSF143100">
    <property type="entry name" value="TTHA1013/TTHA0281-like"/>
    <property type="match status" value="1"/>
</dbReference>
<dbReference type="Gene3D" id="3.30.160.250">
    <property type="match status" value="1"/>
</dbReference>
<gene>
    <name evidence="1" type="ORF">EGI31_00680</name>
</gene>
<organism evidence="1 2">
    <name type="scientific">Lacihabitans soyangensis</name>
    <dbReference type="NCBI Taxonomy" id="869394"/>
    <lineage>
        <taxon>Bacteria</taxon>
        <taxon>Pseudomonadati</taxon>
        <taxon>Bacteroidota</taxon>
        <taxon>Cytophagia</taxon>
        <taxon>Cytophagales</taxon>
        <taxon>Leadbetterellaceae</taxon>
        <taxon>Lacihabitans</taxon>
    </lineage>
</organism>
<proteinExistence type="predicted"/>
<reference evidence="1 2" key="1">
    <citation type="submission" date="2018-11" db="EMBL/GenBank/DDBJ databases">
        <title>Novel bacteria species description.</title>
        <authorList>
            <person name="Han J.-H."/>
        </authorList>
    </citation>
    <scope>NUCLEOTIDE SEQUENCE [LARGE SCALE GENOMIC DNA]</scope>
    <source>
        <strain evidence="1 2">KCTC23259</strain>
    </source>
</reference>
<dbReference type="AlphaFoldDB" id="A0AAE3KSP4"/>
<dbReference type="Proteomes" id="UP001204144">
    <property type="component" value="Unassembled WGS sequence"/>
</dbReference>
<dbReference type="RefSeq" id="WP_255035188.1">
    <property type="nucleotide sequence ID" value="NZ_RJUF01000001.1"/>
</dbReference>
<sequence length="73" mass="8495">MTEIIFNIEEDFESGGYIAEAKISESEQIVTQADSIDELKEMIKDSLLCHFENAFEMPHKVIMKFTREEVFAF</sequence>
<accession>A0AAE3KSP4</accession>